<evidence type="ECO:0000256" key="1">
    <source>
        <dbReference type="SAM" id="MobiDB-lite"/>
    </source>
</evidence>
<dbReference type="EMBL" id="JAIWYP010000007">
    <property type="protein sequence ID" value="KAH3802246.1"/>
    <property type="molecule type" value="Genomic_DNA"/>
</dbReference>
<keyword evidence="5" id="KW-1185">Reference proteome</keyword>
<proteinExistence type="predicted"/>
<feature type="transmembrane region" description="Helical" evidence="2">
    <location>
        <begin position="173"/>
        <end position="193"/>
    </location>
</feature>
<feature type="signal peptide" evidence="3">
    <location>
        <begin position="1"/>
        <end position="21"/>
    </location>
</feature>
<gene>
    <name evidence="4" type="ORF">DPMN_155919</name>
</gene>
<organism evidence="4 5">
    <name type="scientific">Dreissena polymorpha</name>
    <name type="common">Zebra mussel</name>
    <name type="synonym">Mytilus polymorpha</name>
    <dbReference type="NCBI Taxonomy" id="45954"/>
    <lineage>
        <taxon>Eukaryota</taxon>
        <taxon>Metazoa</taxon>
        <taxon>Spiralia</taxon>
        <taxon>Lophotrochozoa</taxon>
        <taxon>Mollusca</taxon>
        <taxon>Bivalvia</taxon>
        <taxon>Autobranchia</taxon>
        <taxon>Heteroconchia</taxon>
        <taxon>Euheterodonta</taxon>
        <taxon>Imparidentia</taxon>
        <taxon>Neoheterodontei</taxon>
        <taxon>Myida</taxon>
        <taxon>Dreissenoidea</taxon>
        <taxon>Dreissenidae</taxon>
        <taxon>Dreissena</taxon>
    </lineage>
</organism>
<keyword evidence="2" id="KW-0812">Transmembrane</keyword>
<reference evidence="4" key="2">
    <citation type="submission" date="2020-11" db="EMBL/GenBank/DDBJ databases">
        <authorList>
            <person name="McCartney M.A."/>
            <person name="Auch B."/>
            <person name="Kono T."/>
            <person name="Mallez S."/>
            <person name="Becker A."/>
            <person name="Gohl D.M."/>
            <person name="Silverstein K.A.T."/>
            <person name="Koren S."/>
            <person name="Bechman K.B."/>
            <person name="Herman A."/>
            <person name="Abrahante J.E."/>
            <person name="Garbe J."/>
        </authorList>
    </citation>
    <scope>NUCLEOTIDE SEQUENCE</scope>
    <source>
        <strain evidence="4">Duluth1</strain>
        <tissue evidence="4">Whole animal</tissue>
    </source>
</reference>
<keyword evidence="2" id="KW-1133">Transmembrane helix</keyword>
<dbReference type="Proteomes" id="UP000828390">
    <property type="component" value="Unassembled WGS sequence"/>
</dbReference>
<feature type="region of interest" description="Disordered" evidence="1">
    <location>
        <begin position="481"/>
        <end position="509"/>
    </location>
</feature>
<dbReference type="InterPro" id="IPR006212">
    <property type="entry name" value="Furin_repeat"/>
</dbReference>
<evidence type="ECO:0000313" key="5">
    <source>
        <dbReference type="Proteomes" id="UP000828390"/>
    </source>
</evidence>
<dbReference type="SMART" id="SM00261">
    <property type="entry name" value="FU"/>
    <property type="match status" value="1"/>
</dbReference>
<sequence>MVILYVLDIVVPFLMIGEVYSTNASTPFCKQYSDTQLNQCCLCPDSKPCELTCPGEWKLIRGNEVQCANQNIYPEYIDYENYDNTTDIEYCVSECPVRTFYEYRDLKCHPCDPSCKACDGPNATGCTACEFETDDGCLKECPPGWEPLLGRKGPRRGTVCKIRVADDDLNPRTFVIIGAVAGALIGVGVIIVVCCVCCRCRTGNCVQTKNKKAKPNRYVRGENDIDIAGFTDERQSFTTGNTEDANYHLYHEIEDMTIEVKYDYAYAERDGDRKKPAESEERYEPIEGDFQDASQDINVDEEIYEEMEAPRTCKSPTPRAGQESYLTPVAESAGINEGIKKRGVSASHDRSKSNKDIKCVDGSTNTTAGNLSCEPLAGRDYGQTAAYVTEDCLEPISGTAKDPSRSGAINNINSNVDKTKIKNEQTNDGIMDDVTECEFYTIATDNKGGPSDSVAAAGKESDSAKQMHCPTIGLKLASNKNEVKRGSSKSDYITGRKPKLKPKPLPKPNIQTSVASKISFEPAVKPVSETEISTDFDIIT</sequence>
<name>A0A9D4FQA1_DREPO</name>
<dbReference type="OrthoDB" id="300641at2759"/>
<evidence type="ECO:0000313" key="4">
    <source>
        <dbReference type="EMBL" id="KAH3802246.1"/>
    </source>
</evidence>
<comment type="caution">
    <text evidence="4">The sequence shown here is derived from an EMBL/GenBank/DDBJ whole genome shotgun (WGS) entry which is preliminary data.</text>
</comment>
<dbReference type="AlphaFoldDB" id="A0A9D4FQA1"/>
<accession>A0A9D4FQA1</accession>
<keyword evidence="2" id="KW-0472">Membrane</keyword>
<keyword evidence="3" id="KW-0732">Signal</keyword>
<evidence type="ECO:0000256" key="3">
    <source>
        <dbReference type="SAM" id="SignalP"/>
    </source>
</evidence>
<dbReference type="CDD" id="cd00064">
    <property type="entry name" value="FU"/>
    <property type="match status" value="1"/>
</dbReference>
<reference evidence="4" key="1">
    <citation type="journal article" date="2019" name="bioRxiv">
        <title>The Genome of the Zebra Mussel, Dreissena polymorpha: A Resource for Invasive Species Research.</title>
        <authorList>
            <person name="McCartney M.A."/>
            <person name="Auch B."/>
            <person name="Kono T."/>
            <person name="Mallez S."/>
            <person name="Zhang Y."/>
            <person name="Obille A."/>
            <person name="Becker A."/>
            <person name="Abrahante J.E."/>
            <person name="Garbe J."/>
            <person name="Badalamenti J.P."/>
            <person name="Herman A."/>
            <person name="Mangelson H."/>
            <person name="Liachko I."/>
            <person name="Sullivan S."/>
            <person name="Sone E.D."/>
            <person name="Koren S."/>
            <person name="Silverstein K.A.T."/>
            <person name="Beckman K.B."/>
            <person name="Gohl D.M."/>
        </authorList>
    </citation>
    <scope>NUCLEOTIDE SEQUENCE</scope>
    <source>
        <strain evidence="4">Duluth1</strain>
        <tissue evidence="4">Whole animal</tissue>
    </source>
</reference>
<protein>
    <submittedName>
        <fullName evidence="4">Uncharacterized protein</fullName>
    </submittedName>
</protein>
<evidence type="ECO:0000256" key="2">
    <source>
        <dbReference type="SAM" id="Phobius"/>
    </source>
</evidence>
<feature type="chain" id="PRO_5038890630" evidence="3">
    <location>
        <begin position="22"/>
        <end position="540"/>
    </location>
</feature>